<dbReference type="AlphaFoldDB" id="A0A918P0R4"/>
<name>A0A918P0R4_9NEIS</name>
<proteinExistence type="predicted"/>
<feature type="coiled-coil region" evidence="1">
    <location>
        <begin position="219"/>
        <end position="253"/>
    </location>
</feature>
<feature type="transmembrane region" description="Helical" evidence="3">
    <location>
        <begin position="256"/>
        <end position="272"/>
    </location>
</feature>
<accession>A0A918P0R4</accession>
<dbReference type="EMBL" id="BMYX01000005">
    <property type="protein sequence ID" value="GGY10768.1"/>
    <property type="molecule type" value="Genomic_DNA"/>
</dbReference>
<reference evidence="4" key="2">
    <citation type="submission" date="2020-09" db="EMBL/GenBank/DDBJ databases">
        <authorList>
            <person name="Sun Q."/>
            <person name="Kim S."/>
        </authorList>
    </citation>
    <scope>NUCLEOTIDE SEQUENCE</scope>
    <source>
        <strain evidence="4">KCTC 32182</strain>
    </source>
</reference>
<gene>
    <name evidence="4" type="ORF">GCM10011289_11940</name>
</gene>
<keyword evidence="3" id="KW-0812">Transmembrane</keyword>
<organism evidence="4 5">
    <name type="scientific">Paludibacterium paludis</name>
    <dbReference type="NCBI Taxonomy" id="1225769"/>
    <lineage>
        <taxon>Bacteria</taxon>
        <taxon>Pseudomonadati</taxon>
        <taxon>Pseudomonadota</taxon>
        <taxon>Betaproteobacteria</taxon>
        <taxon>Neisseriales</taxon>
        <taxon>Chromobacteriaceae</taxon>
        <taxon>Paludibacterium</taxon>
    </lineage>
</organism>
<evidence type="ECO:0000256" key="3">
    <source>
        <dbReference type="SAM" id="Phobius"/>
    </source>
</evidence>
<sequence length="273" mass="30493">MTSSDQATAQTAKDDTSFRAPENENTLANLAMPLAESVLIVNQAPTVFYGILHTSRATTEQSDFYRVQYRSFLQNDANEWHRLDGEESHYHAVYNCAWVRVDHPSRSVTFGPKNGISPSDMMRGTGVDAFLFASVIAWTKASYPDYAVSPGMITMPAGASEDDKLQKHAFYASQGFSFEWKDELQRSGLYFRDKVSRLIGVCTLPNLQMFNGETMLLSLAEQDQARTTMQTKINQMEARSASLQALLQKERSTTQVLLGVLVLLLIIGTWAVI</sequence>
<dbReference type="Proteomes" id="UP000645257">
    <property type="component" value="Unassembled WGS sequence"/>
</dbReference>
<evidence type="ECO:0000256" key="1">
    <source>
        <dbReference type="SAM" id="Coils"/>
    </source>
</evidence>
<feature type="compositionally biased region" description="Polar residues" evidence="2">
    <location>
        <begin position="1"/>
        <end position="11"/>
    </location>
</feature>
<reference evidence="4" key="1">
    <citation type="journal article" date="2014" name="Int. J. Syst. Evol. Microbiol.">
        <title>Complete genome sequence of Corynebacterium casei LMG S-19264T (=DSM 44701T), isolated from a smear-ripened cheese.</title>
        <authorList>
            <consortium name="US DOE Joint Genome Institute (JGI-PGF)"/>
            <person name="Walter F."/>
            <person name="Albersmeier A."/>
            <person name="Kalinowski J."/>
            <person name="Ruckert C."/>
        </authorList>
    </citation>
    <scope>NUCLEOTIDE SEQUENCE</scope>
    <source>
        <strain evidence="4">KCTC 32182</strain>
    </source>
</reference>
<keyword evidence="3" id="KW-0472">Membrane</keyword>
<keyword evidence="3" id="KW-1133">Transmembrane helix</keyword>
<feature type="region of interest" description="Disordered" evidence="2">
    <location>
        <begin position="1"/>
        <end position="21"/>
    </location>
</feature>
<keyword evidence="5" id="KW-1185">Reference proteome</keyword>
<evidence type="ECO:0000313" key="4">
    <source>
        <dbReference type="EMBL" id="GGY10768.1"/>
    </source>
</evidence>
<comment type="caution">
    <text evidence="4">The sequence shown here is derived from an EMBL/GenBank/DDBJ whole genome shotgun (WGS) entry which is preliminary data.</text>
</comment>
<dbReference type="RefSeq" id="WP_189532259.1">
    <property type="nucleotide sequence ID" value="NZ_BMYX01000005.1"/>
</dbReference>
<keyword evidence="1" id="KW-0175">Coiled coil</keyword>
<protein>
    <submittedName>
        <fullName evidence="4">Uncharacterized protein</fullName>
    </submittedName>
</protein>
<evidence type="ECO:0000256" key="2">
    <source>
        <dbReference type="SAM" id="MobiDB-lite"/>
    </source>
</evidence>
<evidence type="ECO:0000313" key="5">
    <source>
        <dbReference type="Proteomes" id="UP000645257"/>
    </source>
</evidence>